<dbReference type="PANTHER" id="PTHR11102:SF160">
    <property type="entry name" value="ERAD-ASSOCIATED E3 UBIQUITIN-PROTEIN LIGASE COMPONENT HRD3"/>
    <property type="match status" value="1"/>
</dbReference>
<dbReference type="InterPro" id="IPR050767">
    <property type="entry name" value="Sel1_AlgK"/>
</dbReference>
<dbReference type="InterPro" id="IPR011990">
    <property type="entry name" value="TPR-like_helical_dom_sf"/>
</dbReference>
<dbReference type="SMART" id="SM00671">
    <property type="entry name" value="SEL1"/>
    <property type="match status" value="6"/>
</dbReference>
<dbReference type="Gene3D" id="1.25.40.10">
    <property type="entry name" value="Tetratricopeptide repeat domain"/>
    <property type="match status" value="2"/>
</dbReference>
<evidence type="ECO:0000313" key="4">
    <source>
        <dbReference type="Proteomes" id="UP000548119"/>
    </source>
</evidence>
<reference evidence="3 4" key="1">
    <citation type="submission" date="2020-08" db="EMBL/GenBank/DDBJ databases">
        <title>Genomic Encyclopedia of Type Strains, Phase IV (KMG-IV): sequencing the most valuable type-strain genomes for metagenomic binning, comparative biology and taxonomic classification.</title>
        <authorList>
            <person name="Goeker M."/>
        </authorList>
    </citation>
    <scope>NUCLEOTIDE SEQUENCE [LARGE SCALE GENOMIC DNA]</scope>
    <source>
        <strain evidence="3 4">DSM 21431</strain>
    </source>
</reference>
<organism evidence="3 4">
    <name type="scientific">Bartonella chomelii</name>
    <dbReference type="NCBI Taxonomy" id="236402"/>
    <lineage>
        <taxon>Bacteria</taxon>
        <taxon>Pseudomonadati</taxon>
        <taxon>Pseudomonadota</taxon>
        <taxon>Alphaproteobacteria</taxon>
        <taxon>Hyphomicrobiales</taxon>
        <taxon>Bartonellaceae</taxon>
        <taxon>Bartonella</taxon>
    </lineage>
</organism>
<evidence type="ECO:0000256" key="2">
    <source>
        <dbReference type="SAM" id="SignalP"/>
    </source>
</evidence>
<dbReference type="SUPFAM" id="SSF81901">
    <property type="entry name" value="HCP-like"/>
    <property type="match status" value="2"/>
</dbReference>
<sequence>MSKVFACVLIFTAFLSFSAVADPVGEEAQDVEVESSKTEESPDESTLKVSENTAKAQDHESSAQILKAGQYDEAYDYYMQGNYLKAFHEALKRAEYNDPAAQTLIGQMYMEGYAVPLDGERAALWFGSAAKHGDPQAQLRYGLMLFSGTFVTKDKERGIEFVQKALHAGVREAYFYYGQILLHKAFDEKNDLKGVTLQNKQDEAKEQALKLFLKGAALGNPEAAFAAAKILSEGTLTKPKDDYNARRLIEVAAQNKHLMAQMLLAQWLIEGRGGETDFKRAFYLLFDNAVKMVAVAQVNLARLYRDAIGVEGDIVTAAAWYMVAKKAKVQASDLEVMLQGMDETQLKEAEQKAIAFIPVL</sequence>
<keyword evidence="4" id="KW-1185">Reference proteome</keyword>
<evidence type="ECO:0000313" key="3">
    <source>
        <dbReference type="EMBL" id="MBA9082739.1"/>
    </source>
</evidence>
<dbReference type="InterPro" id="IPR006597">
    <property type="entry name" value="Sel1-like"/>
</dbReference>
<feature type="chain" id="PRO_5045675125" description="Sel1 repeat family protein" evidence="2">
    <location>
        <begin position="22"/>
        <end position="360"/>
    </location>
</feature>
<accession>A0ABR6E337</accession>
<dbReference type="EMBL" id="JACJIR010000002">
    <property type="protein sequence ID" value="MBA9082739.1"/>
    <property type="molecule type" value="Genomic_DNA"/>
</dbReference>
<keyword evidence="2" id="KW-0732">Signal</keyword>
<dbReference type="PANTHER" id="PTHR11102">
    <property type="entry name" value="SEL-1-LIKE PROTEIN"/>
    <property type="match status" value="1"/>
</dbReference>
<name>A0ABR6E337_9HYPH</name>
<feature type="region of interest" description="Disordered" evidence="1">
    <location>
        <begin position="29"/>
        <end position="61"/>
    </location>
</feature>
<proteinExistence type="predicted"/>
<evidence type="ECO:0000256" key="1">
    <source>
        <dbReference type="SAM" id="MobiDB-lite"/>
    </source>
</evidence>
<dbReference type="RefSeq" id="WP_182479804.1">
    <property type="nucleotide sequence ID" value="NZ_CAWPNC010000002.1"/>
</dbReference>
<feature type="signal peptide" evidence="2">
    <location>
        <begin position="1"/>
        <end position="21"/>
    </location>
</feature>
<dbReference type="Proteomes" id="UP000548119">
    <property type="component" value="Unassembled WGS sequence"/>
</dbReference>
<protein>
    <recommendedName>
        <fullName evidence="5">Sel1 repeat family protein</fullName>
    </recommendedName>
</protein>
<gene>
    <name evidence="3" type="ORF">GGR10_000580</name>
</gene>
<dbReference type="Pfam" id="PF08238">
    <property type="entry name" value="Sel1"/>
    <property type="match status" value="6"/>
</dbReference>
<comment type="caution">
    <text evidence="3">The sequence shown here is derived from an EMBL/GenBank/DDBJ whole genome shotgun (WGS) entry which is preliminary data.</text>
</comment>
<evidence type="ECO:0008006" key="5">
    <source>
        <dbReference type="Google" id="ProtNLM"/>
    </source>
</evidence>